<evidence type="ECO:0000256" key="4">
    <source>
        <dbReference type="ARBA" id="ARBA00004752"/>
    </source>
</evidence>
<dbReference type="GO" id="GO:0071555">
    <property type="term" value="P:cell wall organization"/>
    <property type="evidence" value="ECO:0007669"/>
    <property type="project" value="UniProtKB-KW"/>
</dbReference>
<organism evidence="19 20">
    <name type="scientific">Granulimonas faecalis</name>
    <dbReference type="NCBI Taxonomy" id="2894155"/>
    <lineage>
        <taxon>Bacteria</taxon>
        <taxon>Bacillati</taxon>
        <taxon>Actinomycetota</taxon>
        <taxon>Coriobacteriia</taxon>
        <taxon>Coriobacteriales</taxon>
        <taxon>Kribbibacteriaceae</taxon>
        <taxon>Granulimonas</taxon>
    </lineage>
</organism>
<evidence type="ECO:0000256" key="2">
    <source>
        <dbReference type="ARBA" id="ARBA00003921"/>
    </source>
</evidence>
<dbReference type="InterPro" id="IPR036318">
    <property type="entry name" value="FAD-bd_PCMH-like_sf"/>
</dbReference>
<dbReference type="NCBIfam" id="TIGR00179">
    <property type="entry name" value="murB"/>
    <property type="match status" value="1"/>
</dbReference>
<protein>
    <recommendedName>
        <fullName evidence="17">UDP-N-acetylenolpyruvoylglucosamine reductase</fullName>
        <ecNumber evidence="17">1.3.1.98</ecNumber>
    </recommendedName>
    <alternativeName>
        <fullName evidence="17">UDP-N-acetylmuramate dehydrogenase</fullName>
    </alternativeName>
</protein>
<dbReference type="GO" id="GO:0051301">
    <property type="term" value="P:cell division"/>
    <property type="evidence" value="ECO:0007669"/>
    <property type="project" value="UniProtKB-KW"/>
</dbReference>
<dbReference type="InterPro" id="IPR016169">
    <property type="entry name" value="FAD-bd_PCMH_sub2"/>
</dbReference>
<comment type="similarity">
    <text evidence="5 17">Belongs to the MurB family.</text>
</comment>
<dbReference type="GO" id="GO:0008762">
    <property type="term" value="F:UDP-N-acetylmuramate dehydrogenase activity"/>
    <property type="evidence" value="ECO:0007669"/>
    <property type="project" value="UniProtKB-UniRule"/>
</dbReference>
<keyword evidence="11 17" id="KW-0133">Cell shape</keyword>
<evidence type="ECO:0000256" key="9">
    <source>
        <dbReference type="ARBA" id="ARBA00022827"/>
    </source>
</evidence>
<keyword evidence="12 17" id="KW-0573">Peptidoglycan synthesis</keyword>
<accession>A0AAV5B238</accession>
<keyword evidence="20" id="KW-1185">Reference proteome</keyword>
<reference evidence="19" key="1">
    <citation type="journal article" date="2022" name="Int. J. Syst. Evol. Microbiol.">
        <title>Granulimonas faecalis gen. nov., sp. nov., and Leptogranulimonas caecicola gen. nov., sp. nov., novel lactate-producing Atopobiaceae bacteria isolated from mouse intestines, and an emended description of the family Atopobiaceae.</title>
        <authorList>
            <person name="Morinaga K."/>
            <person name="Kusada H."/>
            <person name="Sakamoto S."/>
            <person name="Murakami T."/>
            <person name="Toyoda A."/>
            <person name="Mori H."/>
            <person name="Meng X.Y."/>
            <person name="Takashino M."/>
            <person name="Murotomi K."/>
            <person name="Tamaki H."/>
        </authorList>
    </citation>
    <scope>NUCLEOTIDE SEQUENCE</scope>
    <source>
        <strain evidence="19">OPF53</strain>
    </source>
</reference>
<dbReference type="SUPFAM" id="SSF51735">
    <property type="entry name" value="NAD(P)-binding Rossmann-fold domains"/>
    <property type="match status" value="1"/>
</dbReference>
<dbReference type="InterPro" id="IPR011601">
    <property type="entry name" value="MurB_C"/>
</dbReference>
<proteinExistence type="inferred from homology"/>
<keyword evidence="14 17" id="KW-0131">Cell cycle</keyword>
<dbReference type="EMBL" id="BQKC01000001">
    <property type="protein sequence ID" value="GJM54886.1"/>
    <property type="molecule type" value="Genomic_DNA"/>
</dbReference>
<evidence type="ECO:0000256" key="6">
    <source>
        <dbReference type="ARBA" id="ARBA00022490"/>
    </source>
</evidence>
<dbReference type="Pfam" id="PF01408">
    <property type="entry name" value="GFO_IDH_MocA"/>
    <property type="match status" value="1"/>
</dbReference>
<dbReference type="GO" id="GO:0009252">
    <property type="term" value="P:peptidoglycan biosynthetic process"/>
    <property type="evidence" value="ECO:0007669"/>
    <property type="project" value="UniProtKB-UniRule"/>
</dbReference>
<feature type="domain" description="FAD-binding PCMH-type" evidence="18">
    <location>
        <begin position="348"/>
        <end position="528"/>
    </location>
</feature>
<dbReference type="HAMAP" id="MF_00037">
    <property type="entry name" value="MurB"/>
    <property type="match status" value="1"/>
</dbReference>
<dbReference type="Gene3D" id="3.30.360.10">
    <property type="entry name" value="Dihydrodipicolinate Reductase, domain 2"/>
    <property type="match status" value="1"/>
</dbReference>
<dbReference type="Gene3D" id="3.30.43.10">
    <property type="entry name" value="Uridine Diphospho-n-acetylenolpyruvylglucosamine Reductase, domain 2"/>
    <property type="match status" value="1"/>
</dbReference>
<evidence type="ECO:0000256" key="12">
    <source>
        <dbReference type="ARBA" id="ARBA00022984"/>
    </source>
</evidence>
<evidence type="ECO:0000256" key="14">
    <source>
        <dbReference type="ARBA" id="ARBA00023306"/>
    </source>
</evidence>
<comment type="subcellular location">
    <subcellularLocation>
        <location evidence="3 17">Cytoplasm</location>
    </subcellularLocation>
</comment>
<keyword evidence="13 17" id="KW-0560">Oxidoreductase</keyword>
<dbReference type="InterPro" id="IPR016166">
    <property type="entry name" value="FAD-bd_PCMH"/>
</dbReference>
<evidence type="ECO:0000256" key="16">
    <source>
        <dbReference type="ARBA" id="ARBA00048914"/>
    </source>
</evidence>
<evidence type="ECO:0000256" key="3">
    <source>
        <dbReference type="ARBA" id="ARBA00004496"/>
    </source>
</evidence>
<keyword evidence="10 17" id="KW-0521">NADP</keyword>
<evidence type="ECO:0000256" key="11">
    <source>
        <dbReference type="ARBA" id="ARBA00022960"/>
    </source>
</evidence>
<dbReference type="AlphaFoldDB" id="A0AAV5B238"/>
<evidence type="ECO:0000256" key="1">
    <source>
        <dbReference type="ARBA" id="ARBA00001974"/>
    </source>
</evidence>
<dbReference type="InterPro" id="IPR000683">
    <property type="entry name" value="Gfo/Idh/MocA-like_OxRdtase_N"/>
</dbReference>
<gene>
    <name evidence="17" type="primary">murB</name>
    <name evidence="19" type="ORF">ATOP_05410</name>
</gene>
<evidence type="ECO:0000313" key="19">
    <source>
        <dbReference type="EMBL" id="GJM54886.1"/>
    </source>
</evidence>
<keyword evidence="6 17" id="KW-0963">Cytoplasm</keyword>
<evidence type="ECO:0000256" key="8">
    <source>
        <dbReference type="ARBA" id="ARBA00022630"/>
    </source>
</evidence>
<dbReference type="InterPro" id="IPR036291">
    <property type="entry name" value="NAD(P)-bd_dom_sf"/>
</dbReference>
<feature type="active site" evidence="17">
    <location>
        <position position="492"/>
    </location>
</feature>
<keyword evidence="8 17" id="KW-0285">Flavoprotein</keyword>
<evidence type="ECO:0000256" key="7">
    <source>
        <dbReference type="ARBA" id="ARBA00022618"/>
    </source>
</evidence>
<name>A0AAV5B238_9ACTN</name>
<evidence type="ECO:0000259" key="18">
    <source>
        <dbReference type="PROSITE" id="PS51387"/>
    </source>
</evidence>
<dbReference type="SUPFAM" id="SSF56194">
    <property type="entry name" value="Uridine diphospho-N-Acetylenolpyruvylglucosamine reductase, MurB, C-terminal domain"/>
    <property type="match status" value="1"/>
</dbReference>
<dbReference type="Gene3D" id="3.30.465.10">
    <property type="match status" value="1"/>
</dbReference>
<dbReference type="Pfam" id="PF02873">
    <property type="entry name" value="MurB_C"/>
    <property type="match status" value="1"/>
</dbReference>
<dbReference type="PANTHER" id="PTHR21071">
    <property type="entry name" value="UDP-N-ACETYLENOLPYRUVOYLGLUCOSAMINE REDUCTASE"/>
    <property type="match status" value="1"/>
</dbReference>
<dbReference type="Proteomes" id="UP001055025">
    <property type="component" value="Unassembled WGS sequence"/>
</dbReference>
<dbReference type="NCBIfam" id="NF010480">
    <property type="entry name" value="PRK13905.1"/>
    <property type="match status" value="1"/>
</dbReference>
<keyword evidence="15 17" id="KW-0961">Cell wall biogenesis/degradation</keyword>
<sequence>MSDTVRWGILGAGSIAKRFAASLAGEPRGTLVAASGRTPAHVEAFASEFRCDACADHDALLARDDVDAVYVALPASMHAEWSVKALEAGKAVLCEKPAALTAAEFSRVAQAAVDHDRLYVEAMKPRFTPLYQKVRGLVVDGLIGEVGSVAFTLRRTIEHGDGHWYNDPVGGGAALDLGIYGAAWADEYAGGAISVSACSHTYRDEVDRADRCEFTLGDVACTVDVSADAADDSRVTISGSLGSIEVLEVTRPERAVLRRDGADDELVECPLPGDDFSAEIASFTDSLLSGAQESPVMPLADSLRCARIVDAMASGYDRYAVAEALGAELGEDCVALGEPMAAHTTFHLGGPADVFVTPRGAGGLASCLRVLREHGAPHLILGKGSDLLVSDAGYRGVVVDVTRGLDDVSHDGCRVTCQAGVSLPEASEMAAALSLTGLEFACGIPGTVGGAVFMNAGAYDGCIADVLESCECVFPDGHTETVAAADLALGYRTSRVRTDGLTVVSATFLLAPGNADAIRSKMDDLTERRASKQPLELGSAGSTFKRPEGHFAGKLIGDAGLKGYTVGGAAVSEKHAGFVVNLGGATAADVAAVIAHVRETVRERFGVELEPEVRFVGPFSS</sequence>
<evidence type="ECO:0000256" key="15">
    <source>
        <dbReference type="ARBA" id="ARBA00023316"/>
    </source>
</evidence>
<comment type="catalytic activity">
    <reaction evidence="16 17">
        <text>UDP-N-acetyl-alpha-D-muramate + NADP(+) = UDP-N-acetyl-3-O-(1-carboxyvinyl)-alpha-D-glucosamine + NADPH + H(+)</text>
        <dbReference type="Rhea" id="RHEA:12248"/>
        <dbReference type="ChEBI" id="CHEBI:15378"/>
        <dbReference type="ChEBI" id="CHEBI:57783"/>
        <dbReference type="ChEBI" id="CHEBI:58349"/>
        <dbReference type="ChEBI" id="CHEBI:68483"/>
        <dbReference type="ChEBI" id="CHEBI:70757"/>
        <dbReference type="EC" id="1.3.1.98"/>
    </reaction>
</comment>
<comment type="pathway">
    <text evidence="4 17">Cell wall biogenesis; peptidoglycan biosynthesis.</text>
</comment>
<dbReference type="InterPro" id="IPR055170">
    <property type="entry name" value="GFO_IDH_MocA-like_dom"/>
</dbReference>
<dbReference type="GO" id="GO:0005829">
    <property type="term" value="C:cytosol"/>
    <property type="evidence" value="ECO:0007669"/>
    <property type="project" value="TreeGrafter"/>
</dbReference>
<dbReference type="InterPro" id="IPR036635">
    <property type="entry name" value="MurB_C_sf"/>
</dbReference>
<dbReference type="Pfam" id="PF22725">
    <property type="entry name" value="GFO_IDH_MocA_C3"/>
    <property type="match status" value="1"/>
</dbReference>
<dbReference type="PROSITE" id="PS51387">
    <property type="entry name" value="FAD_PCMH"/>
    <property type="match status" value="1"/>
</dbReference>
<dbReference type="Gene3D" id="3.90.78.10">
    <property type="entry name" value="UDP-N-acetylenolpyruvoylglucosamine reductase, C-terminal domain"/>
    <property type="match status" value="1"/>
</dbReference>
<evidence type="ECO:0000256" key="5">
    <source>
        <dbReference type="ARBA" id="ARBA00010485"/>
    </source>
</evidence>
<dbReference type="RefSeq" id="WP_309295235.1">
    <property type="nucleotide sequence ID" value="NZ_BQKC01000001.1"/>
</dbReference>
<comment type="caution">
    <text evidence="19">The sequence shown here is derived from an EMBL/GenBank/DDBJ whole genome shotgun (WGS) entry which is preliminary data.</text>
</comment>
<dbReference type="SUPFAM" id="SSF55347">
    <property type="entry name" value="Glyceraldehyde-3-phosphate dehydrogenase-like, C-terminal domain"/>
    <property type="match status" value="1"/>
</dbReference>
<dbReference type="InterPro" id="IPR006094">
    <property type="entry name" value="Oxid_FAD_bind_N"/>
</dbReference>
<dbReference type="Gene3D" id="3.40.50.720">
    <property type="entry name" value="NAD(P)-binding Rossmann-like Domain"/>
    <property type="match status" value="1"/>
</dbReference>
<keyword evidence="7 17" id="KW-0132">Cell division</keyword>
<comment type="function">
    <text evidence="2 17">Cell wall formation.</text>
</comment>
<comment type="cofactor">
    <cofactor evidence="1 17">
        <name>FAD</name>
        <dbReference type="ChEBI" id="CHEBI:57692"/>
    </cofactor>
</comment>
<evidence type="ECO:0000256" key="10">
    <source>
        <dbReference type="ARBA" id="ARBA00022857"/>
    </source>
</evidence>
<dbReference type="PANTHER" id="PTHR21071:SF4">
    <property type="entry name" value="UDP-N-ACETYLENOLPYRUVOYLGLUCOSAMINE REDUCTASE"/>
    <property type="match status" value="1"/>
</dbReference>
<dbReference type="InterPro" id="IPR003170">
    <property type="entry name" value="MurB"/>
</dbReference>
<evidence type="ECO:0000313" key="20">
    <source>
        <dbReference type="Proteomes" id="UP001055025"/>
    </source>
</evidence>
<keyword evidence="9 17" id="KW-0274">FAD</keyword>
<dbReference type="SUPFAM" id="SSF56176">
    <property type="entry name" value="FAD-binding/transporter-associated domain-like"/>
    <property type="match status" value="1"/>
</dbReference>
<evidence type="ECO:0000256" key="13">
    <source>
        <dbReference type="ARBA" id="ARBA00023002"/>
    </source>
</evidence>
<dbReference type="InterPro" id="IPR016167">
    <property type="entry name" value="FAD-bd_PCMH_sub1"/>
</dbReference>
<evidence type="ECO:0000256" key="17">
    <source>
        <dbReference type="HAMAP-Rule" id="MF_00037"/>
    </source>
</evidence>
<feature type="active site" evidence="17">
    <location>
        <position position="612"/>
    </location>
</feature>
<dbReference type="Pfam" id="PF01565">
    <property type="entry name" value="FAD_binding_4"/>
    <property type="match status" value="1"/>
</dbReference>
<dbReference type="EC" id="1.3.1.98" evidence="17"/>
<dbReference type="GO" id="GO:0008360">
    <property type="term" value="P:regulation of cell shape"/>
    <property type="evidence" value="ECO:0007669"/>
    <property type="project" value="UniProtKB-KW"/>
</dbReference>
<dbReference type="GO" id="GO:0071949">
    <property type="term" value="F:FAD binding"/>
    <property type="evidence" value="ECO:0007669"/>
    <property type="project" value="InterPro"/>
</dbReference>
<feature type="active site" description="Proton donor" evidence="17">
    <location>
        <position position="542"/>
    </location>
</feature>